<proteinExistence type="predicted"/>
<organism evidence="2 3">
    <name type="scientific">Rariglobus hedericola</name>
    <dbReference type="NCBI Taxonomy" id="2597822"/>
    <lineage>
        <taxon>Bacteria</taxon>
        <taxon>Pseudomonadati</taxon>
        <taxon>Verrucomicrobiota</taxon>
        <taxon>Opitutia</taxon>
        <taxon>Opitutales</taxon>
        <taxon>Opitutaceae</taxon>
        <taxon>Rariglobus</taxon>
    </lineage>
</organism>
<dbReference type="InterPro" id="IPR022935">
    <property type="entry name" value="ClpS"/>
</dbReference>
<dbReference type="Pfam" id="PF02617">
    <property type="entry name" value="ClpS"/>
    <property type="match status" value="1"/>
</dbReference>
<dbReference type="SUPFAM" id="SSF54736">
    <property type="entry name" value="ClpS-like"/>
    <property type="match status" value="1"/>
</dbReference>
<dbReference type="Gene3D" id="3.30.1390.10">
    <property type="match status" value="1"/>
</dbReference>
<feature type="domain" description="Adaptor protein ClpS core" evidence="1">
    <location>
        <begin position="21"/>
        <end position="85"/>
    </location>
</feature>
<dbReference type="AlphaFoldDB" id="A0A556QP25"/>
<comment type="caution">
    <text evidence="2">The sequence shown here is derived from an EMBL/GenBank/DDBJ whole genome shotgun (WGS) entry which is preliminary data.</text>
</comment>
<dbReference type="InterPro" id="IPR003769">
    <property type="entry name" value="ClpS_core"/>
</dbReference>
<dbReference type="EMBL" id="VMBG01000001">
    <property type="protein sequence ID" value="TSJ78393.1"/>
    <property type="molecule type" value="Genomic_DNA"/>
</dbReference>
<keyword evidence="2" id="KW-0378">Hydrolase</keyword>
<keyword evidence="2" id="KW-0645">Protease</keyword>
<evidence type="ECO:0000313" key="2">
    <source>
        <dbReference type="EMBL" id="TSJ78393.1"/>
    </source>
</evidence>
<name>A0A556QP25_9BACT</name>
<accession>A0A556QP25</accession>
<dbReference type="OrthoDB" id="162238at2"/>
<keyword evidence="3" id="KW-1185">Reference proteome</keyword>
<evidence type="ECO:0000259" key="1">
    <source>
        <dbReference type="Pfam" id="PF02617"/>
    </source>
</evidence>
<protein>
    <submittedName>
        <fullName evidence="2">Clp protease ClpS</fullName>
    </submittedName>
</protein>
<gene>
    <name evidence="2" type="ORF">FPL22_03570</name>
</gene>
<dbReference type="GO" id="GO:0008233">
    <property type="term" value="F:peptidase activity"/>
    <property type="evidence" value="ECO:0007669"/>
    <property type="project" value="UniProtKB-KW"/>
</dbReference>
<dbReference type="PANTHER" id="PTHR33473">
    <property type="entry name" value="ATP-DEPENDENT CLP PROTEASE ADAPTER PROTEIN CLPS1, CHLOROPLASTIC"/>
    <property type="match status" value="1"/>
</dbReference>
<dbReference type="GO" id="GO:0030163">
    <property type="term" value="P:protein catabolic process"/>
    <property type="evidence" value="ECO:0007669"/>
    <property type="project" value="InterPro"/>
</dbReference>
<reference evidence="2 3" key="1">
    <citation type="submission" date="2019-07" db="EMBL/GenBank/DDBJ databases">
        <title>Description of 53C-WASEF.</title>
        <authorList>
            <person name="Pitt A."/>
            <person name="Hahn M.W."/>
        </authorList>
    </citation>
    <scope>NUCLEOTIDE SEQUENCE [LARGE SCALE GENOMIC DNA]</scope>
    <source>
        <strain evidence="2 3">53C-WASEF</strain>
    </source>
</reference>
<dbReference type="GO" id="GO:0006508">
    <property type="term" value="P:proteolysis"/>
    <property type="evidence" value="ECO:0007669"/>
    <property type="project" value="UniProtKB-KW"/>
</dbReference>
<evidence type="ECO:0000313" key="3">
    <source>
        <dbReference type="Proteomes" id="UP000315648"/>
    </source>
</evidence>
<dbReference type="PANTHER" id="PTHR33473:SF19">
    <property type="entry name" value="ATP-DEPENDENT CLP PROTEASE ADAPTER PROTEIN CLPS"/>
    <property type="match status" value="1"/>
</dbReference>
<sequence>MASSTRTPFHSPSGIEPIASRGWRVVFLNDAVTRMSYAVMVLRKLFGFDEATATKHMLEAHESGRSVVWQGVRENAEAYVFSLQQWHLSATFERDEES</sequence>
<dbReference type="RefSeq" id="WP_144228734.1">
    <property type="nucleotide sequence ID" value="NZ_CBCRVV010000003.1"/>
</dbReference>
<dbReference type="Proteomes" id="UP000315648">
    <property type="component" value="Unassembled WGS sequence"/>
</dbReference>
<dbReference type="InterPro" id="IPR014719">
    <property type="entry name" value="Ribosomal_bL12_C/ClpS-like"/>
</dbReference>